<dbReference type="InterPro" id="IPR036397">
    <property type="entry name" value="RNaseH_sf"/>
</dbReference>
<keyword evidence="4" id="KW-1185">Reference proteome</keyword>
<sequence>MEALINYQDDLSSRIAKAQINFKKSPKERITRDYVTNRLEALIEMWAEFRQGHKELLQQADPKILNATAYLVNDVYDSTEEVFLSYRSELNKCLSTLPQEFVEPRVNSKSSYPSQSQVKLPEIHIPKFSGNYTEWITFRDLFVSMIHKNESLDNVQRLQYLKGYLTGEAEQLIRYIPVSDANYNQCWKLLEQRYCNKKYLAHNILKRFLSQKNATTLSASVLKEFIDTTSDCLSALTNLGIDVSTWDIIIIHLLSLKLDPETRKEWELHIAKTVASDCLPTYNQMKDFLYDRFRALECIEPKHMGKHVASNVRSGQNVSHSKVLHTTNVQKMSCEYCGEEHKLCFCKKFTNLDCENRRDFVTKNRICFNCLGSNHGVQFCRTPINCRVCKKRHHSLLHPSSSGSTSAVGSGFEGQAAAENSEVSKIKGPQKDSRSIETANHMACHVKGKSSHVLLATALVEVKARTGQYHVLRALLDQGSQASFVTEATVQCLGLKKTNVTNMISGLGDEKPALLSRSIVSLTLKSKLDPSFVIEVKAFVLSNITSHLPGQRVSLDNWVELSQIYLADPQFDVPNKIDVLLGAEVYSQILKDGVLRGPMGSPIAQCTTLGWVISGPVNTAIDENRITVLHACVEEFDLKKFWELESDTLLNQKMLTTEEQRCEDIFAATTRDEYGRYIVNLPFRDEAPSCKYGESREIAVRRLKSLERKLATNEKLKKSYTEVINEYLQLDHMKLIQETDNKKEEAVYLPHHAVVREDRSTTKVRVVFDASCKIRNGVSLNDTLMVGPTLQPDLRHLIMNWRRYPICVVADIVKMYRMVRVTDEDCDCYQRIVWRDDPEEEIRDYKLLTVTFGTASAPYLAVKTLNQVAMDHKDKYPMVAKRVAKEFYMDDFMDGCQTVEEGIELIKEMNELLKEGGFTLQKWSSNREELLRVLDQRETDEKEQKEGKDEKENKNLELKLNDVIKILGLTWNRIDDEFQYSVNLPPLSAPVTKRKIISDVSRLFDPLGWIVPCNIKAKVFIQRLWIAGTGWDEEPPKDIVDDWNTYRDELSHLTGFRIHRWLFTQTDDSVVELHGFSDASNVAYAAVVYLRVINSSGEIHVGLVSAKTRVAPVKQVSIPRLELCGAVLVAKLLVEIAEVLHISKDCIRAWTDSTIVLAWLSKHASNWKTFVANRVAEIHNTLESSQWFHVSTKDNPADCASRGVNPASLAQQEIWKFGPRFLREQNIVYTKLPNNDTHEEKSIKVHVGTIDQSILKKYSSLTKLIRVVAYCRRFITRKNSVVRNANCLSSFELGEALNTCIKLAQAAEYAQDIKELKSSGHITSKNSKILSLTPFLDENGLLRVGGRISQSQESEMVKHPIILPHQSDLSRLIVVDAHFKTLHGDITLAFNYIRSAYWIIGCKNLIKQHIRKCIRCIRHKAKEQTQLMGSLPSVRVTPARAFINSGVDYAGPIMLRTSKGRGHKAYKGYICLFVCMVTKAVHIEVVSDLTSRGFLEAFKRFVARRGHCANLHSDNGTNFVGPSKELKDMLNAESSRMINEVIEALAVGGSGNPTVQGTTWHFIPPRAPNFGGLWEGGVKSTKYHIRRVIGESTLTYEEMSTLLAQIEACLNSRPLTMLSNNPEEPTPITPGHFLIGEPLLTVPKTNYENSQLNSLRRWQVTQAMLQNFWRRWSREYLTNLMHRYKWAYKTPEPAVGDVVLVKEDDLPPSRWLFGKILEKYPGTDGITRVVLLKCKNSTIKRPTSKICILPVNM</sequence>
<dbReference type="InterPro" id="IPR008042">
    <property type="entry name" value="Retrotrans_Pao"/>
</dbReference>
<dbReference type="Pfam" id="PF05380">
    <property type="entry name" value="Peptidase_A17"/>
    <property type="match status" value="1"/>
</dbReference>
<feature type="coiled-coil region" evidence="1">
    <location>
        <begin position="696"/>
        <end position="723"/>
    </location>
</feature>
<dbReference type="SUPFAM" id="SSF56672">
    <property type="entry name" value="DNA/RNA polymerases"/>
    <property type="match status" value="1"/>
</dbReference>
<comment type="caution">
    <text evidence="3">The sequence shown here is derived from an EMBL/GenBank/DDBJ whole genome shotgun (WGS) entry which is preliminary data.</text>
</comment>
<dbReference type="PANTHER" id="PTHR47331">
    <property type="entry name" value="PHD-TYPE DOMAIN-CONTAINING PROTEIN"/>
    <property type="match status" value="1"/>
</dbReference>
<protein>
    <recommendedName>
        <fullName evidence="2">DUF5641 domain-containing protein</fullName>
    </recommendedName>
</protein>
<dbReference type="InterPro" id="IPR012337">
    <property type="entry name" value="RNaseH-like_sf"/>
</dbReference>
<dbReference type="SUPFAM" id="SSF53098">
    <property type="entry name" value="Ribonuclease H-like"/>
    <property type="match status" value="1"/>
</dbReference>
<dbReference type="Pfam" id="PF03564">
    <property type="entry name" value="DUF1759"/>
    <property type="match status" value="1"/>
</dbReference>
<organism evidence="3 4">
    <name type="scientific">Loxostege sticticalis</name>
    <name type="common">Beet webworm moth</name>
    <dbReference type="NCBI Taxonomy" id="481309"/>
    <lineage>
        <taxon>Eukaryota</taxon>
        <taxon>Metazoa</taxon>
        <taxon>Ecdysozoa</taxon>
        <taxon>Arthropoda</taxon>
        <taxon>Hexapoda</taxon>
        <taxon>Insecta</taxon>
        <taxon>Pterygota</taxon>
        <taxon>Neoptera</taxon>
        <taxon>Endopterygota</taxon>
        <taxon>Lepidoptera</taxon>
        <taxon>Glossata</taxon>
        <taxon>Ditrysia</taxon>
        <taxon>Pyraloidea</taxon>
        <taxon>Crambidae</taxon>
        <taxon>Pyraustinae</taxon>
        <taxon>Loxostege</taxon>
    </lineage>
</organism>
<proteinExistence type="predicted"/>
<dbReference type="InterPro" id="IPR005312">
    <property type="entry name" value="DUF1759"/>
</dbReference>
<reference evidence="3 4" key="1">
    <citation type="submission" date="2024-06" db="EMBL/GenBank/DDBJ databases">
        <title>A chromosome-level genome assembly of beet webworm, Loxostege sticticalis.</title>
        <authorList>
            <person name="Zhang Y."/>
        </authorList>
    </citation>
    <scope>NUCLEOTIDE SEQUENCE [LARGE SCALE GENOMIC DNA]</scope>
    <source>
        <strain evidence="3">AQ026</strain>
        <tissue evidence="3">Whole body</tissue>
    </source>
</reference>
<accession>A0ABR3H107</accession>
<dbReference type="CDD" id="cd01644">
    <property type="entry name" value="RT_pepA17"/>
    <property type="match status" value="1"/>
</dbReference>
<gene>
    <name evidence="3" type="ORF">ABMA27_012355</name>
</gene>
<evidence type="ECO:0000313" key="3">
    <source>
        <dbReference type="EMBL" id="KAL0858487.1"/>
    </source>
</evidence>
<evidence type="ECO:0000259" key="2">
    <source>
        <dbReference type="Pfam" id="PF18701"/>
    </source>
</evidence>
<evidence type="ECO:0000313" key="4">
    <source>
        <dbReference type="Proteomes" id="UP001549920"/>
    </source>
</evidence>
<dbReference type="Gene3D" id="3.30.420.10">
    <property type="entry name" value="Ribonuclease H-like superfamily/Ribonuclease H"/>
    <property type="match status" value="1"/>
</dbReference>
<dbReference type="Pfam" id="PF18701">
    <property type="entry name" value="DUF5641"/>
    <property type="match status" value="1"/>
</dbReference>
<name>A0ABR3H107_LOXSC</name>
<dbReference type="InterPro" id="IPR040676">
    <property type="entry name" value="DUF5641"/>
</dbReference>
<dbReference type="Proteomes" id="UP001549920">
    <property type="component" value="Unassembled WGS sequence"/>
</dbReference>
<keyword evidence="1" id="KW-0175">Coiled coil</keyword>
<dbReference type="InterPro" id="IPR043502">
    <property type="entry name" value="DNA/RNA_pol_sf"/>
</dbReference>
<evidence type="ECO:0000256" key="1">
    <source>
        <dbReference type="SAM" id="Coils"/>
    </source>
</evidence>
<dbReference type="PANTHER" id="PTHR47331:SF1">
    <property type="entry name" value="GAG-LIKE PROTEIN"/>
    <property type="match status" value="1"/>
</dbReference>
<feature type="domain" description="DUF5641" evidence="2">
    <location>
        <begin position="1656"/>
        <end position="1749"/>
    </location>
</feature>
<dbReference type="EMBL" id="JBEUOH010000030">
    <property type="protein sequence ID" value="KAL0858487.1"/>
    <property type="molecule type" value="Genomic_DNA"/>
</dbReference>